<evidence type="ECO:0000259" key="1">
    <source>
        <dbReference type="PROSITE" id="PS51819"/>
    </source>
</evidence>
<dbReference type="SUPFAM" id="SSF54593">
    <property type="entry name" value="Glyoxalase/Bleomycin resistance protein/Dihydroxybiphenyl dioxygenase"/>
    <property type="match status" value="2"/>
</dbReference>
<sequence length="250" mass="25348">MTYSIAYAPGAPAWLDLTVTDPDAAQRFYAAVLGWEFTDDGPYRTVRIGGRRIAALSSPADGAPPPGRPAWTVYLATHDLDATLAAVRAAGGTVAVGRSDLPGLGSTAIVQDPAGTACGLWQGSGLAGSEASGIPGAPAWAEVASPDPATAEFFAAVFGLTAERLPGVDFTSLTRNGDPLFGVHGGGGRDRRGTGAWLPYFTAADVDGAAARAGRAGGTVLRAPADSPYGRWAVLADPAGARFAVARPVD</sequence>
<dbReference type="PANTHER" id="PTHR33993">
    <property type="entry name" value="GLYOXALASE-RELATED"/>
    <property type="match status" value="1"/>
</dbReference>
<dbReference type="PANTHER" id="PTHR33993:SF14">
    <property type="entry name" value="GB|AAF24581.1"/>
    <property type="match status" value="1"/>
</dbReference>
<dbReference type="CDD" id="cd07247">
    <property type="entry name" value="SgaA_N_like"/>
    <property type="match status" value="1"/>
</dbReference>
<organism evidence="2 3">
    <name type="scientific">Thermobifida cellulosilytica TB100</name>
    <dbReference type="NCBI Taxonomy" id="665004"/>
    <lineage>
        <taxon>Bacteria</taxon>
        <taxon>Bacillati</taxon>
        <taxon>Actinomycetota</taxon>
        <taxon>Actinomycetes</taxon>
        <taxon>Streptosporangiales</taxon>
        <taxon>Nocardiopsidaceae</taxon>
        <taxon>Thermobifida</taxon>
    </lineage>
</organism>
<reference evidence="3" key="1">
    <citation type="journal article" date="2017" name="Acta Aliment.">
        <title>Plant polysaccharide degrading enzyme system of Thermpbifida cellulosilytica TB100 revealed by de novo genome project data.</title>
        <authorList>
            <person name="Toth A."/>
            <person name="Baka E."/>
            <person name="Luzics S."/>
            <person name="Bata-Vidacs I."/>
            <person name="Nagy I."/>
            <person name="Balint B."/>
            <person name="Herceg R."/>
            <person name="Olasz F."/>
            <person name="Wilk T."/>
            <person name="Nagy T."/>
            <person name="Kriszt B."/>
            <person name="Nagy I."/>
            <person name="Kukolya J."/>
        </authorList>
    </citation>
    <scope>NUCLEOTIDE SEQUENCE [LARGE SCALE GENOMIC DNA]</scope>
    <source>
        <strain evidence="3">TB100</strain>
    </source>
</reference>
<dbReference type="InterPro" id="IPR041581">
    <property type="entry name" value="Glyoxalase_6"/>
</dbReference>
<feature type="domain" description="VOC" evidence="1">
    <location>
        <begin position="11"/>
        <end position="123"/>
    </location>
</feature>
<dbReference type="Pfam" id="PF18029">
    <property type="entry name" value="Glyoxalase_6"/>
    <property type="match status" value="1"/>
</dbReference>
<evidence type="ECO:0000313" key="3">
    <source>
        <dbReference type="Proteomes" id="UP000074382"/>
    </source>
</evidence>
<dbReference type="AlphaFoldDB" id="A0A147KMG6"/>
<dbReference type="EMBL" id="LGEM01000008">
    <property type="protein sequence ID" value="KUP98453.1"/>
    <property type="molecule type" value="Genomic_DNA"/>
</dbReference>
<name>A0A147KMG6_THECS</name>
<dbReference type="PROSITE" id="PS51819">
    <property type="entry name" value="VOC"/>
    <property type="match status" value="1"/>
</dbReference>
<dbReference type="Proteomes" id="UP000074382">
    <property type="component" value="Unassembled WGS sequence"/>
</dbReference>
<dbReference type="InterPro" id="IPR052164">
    <property type="entry name" value="Anthracycline_SecMetBiosynth"/>
</dbReference>
<dbReference type="InterPro" id="IPR004360">
    <property type="entry name" value="Glyas_Fos-R_dOase_dom"/>
</dbReference>
<dbReference type="Gene3D" id="3.10.180.10">
    <property type="entry name" value="2,3-Dihydroxybiphenyl 1,2-Dioxygenase, domain 1"/>
    <property type="match status" value="2"/>
</dbReference>
<dbReference type="STRING" id="665004.AC529_01235"/>
<dbReference type="InterPro" id="IPR037523">
    <property type="entry name" value="VOC_core"/>
</dbReference>
<dbReference type="RefSeq" id="WP_068753037.1">
    <property type="nucleotide sequence ID" value="NZ_KQ950180.1"/>
</dbReference>
<proteinExistence type="predicted"/>
<dbReference type="Pfam" id="PF00903">
    <property type="entry name" value="Glyoxalase"/>
    <property type="match status" value="1"/>
</dbReference>
<comment type="caution">
    <text evidence="2">The sequence shown here is derived from an EMBL/GenBank/DDBJ whole genome shotgun (WGS) entry which is preliminary data.</text>
</comment>
<dbReference type="PATRIC" id="fig|665004.4.peg.201"/>
<accession>A0A147KMG6</accession>
<gene>
    <name evidence="2" type="ORF">AC529_01235</name>
</gene>
<keyword evidence="3" id="KW-1185">Reference proteome</keyword>
<dbReference type="OrthoDB" id="9793039at2"/>
<dbReference type="InterPro" id="IPR029068">
    <property type="entry name" value="Glyas_Bleomycin-R_OHBP_Dase"/>
</dbReference>
<evidence type="ECO:0000313" key="2">
    <source>
        <dbReference type="EMBL" id="KUP98453.1"/>
    </source>
</evidence>
<protein>
    <recommendedName>
        <fullName evidence="1">VOC domain-containing protein</fullName>
    </recommendedName>
</protein>